<keyword evidence="1" id="KW-0413">Isomerase</keyword>
<dbReference type="Pfam" id="PF00639">
    <property type="entry name" value="Rotamase"/>
    <property type="match status" value="1"/>
</dbReference>
<proteinExistence type="predicted"/>
<dbReference type="EMBL" id="DSZU01000044">
    <property type="protein sequence ID" value="HGV55001.1"/>
    <property type="molecule type" value="Genomic_DNA"/>
</dbReference>
<evidence type="ECO:0000256" key="1">
    <source>
        <dbReference type="PROSITE-ProRule" id="PRU00278"/>
    </source>
</evidence>
<sequence length="295" mass="34237">MKKFGIFVALTLFLVNLISKSYAEKVVAEVGPYKLSAQELEEIMKNDPQIKEILKAKPELKPQVERGIIERWLNISLFALGAKEETLKDDPKVRQRIEEAEKMILAEEYLQRELKGIQASEEELKAYYEKNKAQYKEAEGVKLRHILIYVPKEADNKTREKSFTRAKQIRALLAKGAKFEELAKIHSDDTASKEKGGDLGILRRGETLPEFEEKVFKLKVGEISEPIASPYGYHIVKVEKRIPEETLPFEKVKEQVKQNLLREKEREVIERALERLKQKYPPKLYLERESKEGAR</sequence>
<reference evidence="3" key="1">
    <citation type="journal article" date="2020" name="mSystems">
        <title>Genome- and Community-Level Interaction Insights into Carbon Utilization and Element Cycling Functions of Hydrothermarchaeota in Hydrothermal Sediment.</title>
        <authorList>
            <person name="Zhou Z."/>
            <person name="Liu Y."/>
            <person name="Xu W."/>
            <person name="Pan J."/>
            <person name="Luo Z.H."/>
            <person name="Li M."/>
        </authorList>
    </citation>
    <scope>NUCLEOTIDE SEQUENCE [LARGE SCALE GENOMIC DNA]</scope>
    <source>
        <strain evidence="3">SpSt-605</strain>
    </source>
</reference>
<keyword evidence="1" id="KW-0697">Rotamase</keyword>
<accession>A0A832GMZ6</accession>
<name>A0A832GMZ6_9BACT</name>
<dbReference type="InterPro" id="IPR027304">
    <property type="entry name" value="Trigger_fact/SurA_dom_sf"/>
</dbReference>
<dbReference type="PANTHER" id="PTHR47245:SF2">
    <property type="entry name" value="PEPTIDYL-PROLYL CIS-TRANS ISOMERASE HP_0175-RELATED"/>
    <property type="match status" value="1"/>
</dbReference>
<gene>
    <name evidence="3" type="ORF">ENT73_02780</name>
</gene>
<evidence type="ECO:0000259" key="2">
    <source>
        <dbReference type="PROSITE" id="PS50198"/>
    </source>
</evidence>
<organism evidence="3">
    <name type="scientific">Caldimicrobium thiodismutans</name>
    <dbReference type="NCBI Taxonomy" id="1653476"/>
    <lineage>
        <taxon>Bacteria</taxon>
        <taxon>Pseudomonadati</taxon>
        <taxon>Thermodesulfobacteriota</taxon>
        <taxon>Thermodesulfobacteria</taxon>
        <taxon>Thermodesulfobacteriales</taxon>
        <taxon>Thermodesulfobacteriaceae</taxon>
        <taxon>Caldimicrobium</taxon>
    </lineage>
</organism>
<dbReference type="InterPro" id="IPR000297">
    <property type="entry name" value="PPIase_PpiC"/>
</dbReference>
<feature type="domain" description="PpiC" evidence="2">
    <location>
        <begin position="138"/>
        <end position="240"/>
    </location>
</feature>
<dbReference type="PANTHER" id="PTHR47245">
    <property type="entry name" value="PEPTIDYLPROLYL ISOMERASE"/>
    <property type="match status" value="1"/>
</dbReference>
<dbReference type="InterPro" id="IPR046357">
    <property type="entry name" value="PPIase_dom_sf"/>
</dbReference>
<dbReference type="Gene3D" id="3.10.50.40">
    <property type="match status" value="1"/>
</dbReference>
<dbReference type="GO" id="GO:0003755">
    <property type="term" value="F:peptidyl-prolyl cis-trans isomerase activity"/>
    <property type="evidence" value="ECO:0007669"/>
    <property type="project" value="UniProtKB-KW"/>
</dbReference>
<dbReference type="SUPFAM" id="SSF54534">
    <property type="entry name" value="FKBP-like"/>
    <property type="match status" value="1"/>
</dbReference>
<dbReference type="InterPro" id="IPR050245">
    <property type="entry name" value="PrsA_foldase"/>
</dbReference>
<comment type="caution">
    <text evidence="3">The sequence shown here is derived from an EMBL/GenBank/DDBJ whole genome shotgun (WGS) entry which is preliminary data.</text>
</comment>
<evidence type="ECO:0000313" key="3">
    <source>
        <dbReference type="EMBL" id="HGV55001.1"/>
    </source>
</evidence>
<dbReference type="AlphaFoldDB" id="A0A832GMZ6"/>
<dbReference type="SUPFAM" id="SSF109998">
    <property type="entry name" value="Triger factor/SurA peptide-binding domain-like"/>
    <property type="match status" value="1"/>
</dbReference>
<dbReference type="InterPro" id="IPR023058">
    <property type="entry name" value="PPIase_PpiC_CS"/>
</dbReference>
<protein>
    <recommendedName>
        <fullName evidence="2">PpiC domain-containing protein</fullName>
    </recommendedName>
</protein>
<dbReference type="PROSITE" id="PS50198">
    <property type="entry name" value="PPIC_PPIASE_2"/>
    <property type="match status" value="1"/>
</dbReference>
<dbReference type="PROSITE" id="PS01096">
    <property type="entry name" value="PPIC_PPIASE_1"/>
    <property type="match status" value="1"/>
</dbReference>